<comment type="similarity">
    <text evidence="1 4">Belongs to the glycosyl hydrolase 26 family.</text>
</comment>
<dbReference type="AlphaFoldDB" id="A0A285CUW9"/>
<proteinExistence type="inferred from homology"/>
<evidence type="ECO:0000256" key="2">
    <source>
        <dbReference type="ARBA" id="ARBA00022801"/>
    </source>
</evidence>
<evidence type="ECO:0000256" key="4">
    <source>
        <dbReference type="PROSITE-ProRule" id="PRU01100"/>
    </source>
</evidence>
<feature type="active site" description="Proton donor" evidence="4">
    <location>
        <position position="134"/>
    </location>
</feature>
<keyword evidence="3 4" id="KW-0326">Glycosidase</keyword>
<evidence type="ECO:0000313" key="7">
    <source>
        <dbReference type="EMBL" id="SNX71324.1"/>
    </source>
</evidence>
<dbReference type="InterPro" id="IPR000805">
    <property type="entry name" value="Glyco_hydro_26"/>
</dbReference>
<dbReference type="Pfam" id="PF02156">
    <property type="entry name" value="Glyco_hydro_26"/>
    <property type="match status" value="1"/>
</dbReference>
<gene>
    <name evidence="7" type="ORF">SAMN05878503_10986</name>
</gene>
<keyword evidence="2 4" id="KW-0378">Hydrolase</keyword>
<dbReference type="OrthoDB" id="9816550at2"/>
<sequence>MAQTAALLTRTALALGLSALASVAAAAPPGTLPYGAYDPGGDYADDPEVVIEHLFVPWQDVYLPSLVEADAYARERNRALLVTLEPWTWTRSERNTPEELRTGIASGAYDEYMSAVCSVLATLDSPVTLRWAHEMEHSDGQFIWSNWNPPDYVAAFRHMTSLCRGLASNIRVMWSPAGDPGLEAYYPGDAYVDLVGLSVFGLQANDLLEVGRARGFAETLAPRYARAAAFGKPVVVAELGFSGDAAYVAAWDSAVRTVGDQFPNLVGVVYFNQREVYPWPNDFGLPDWRLDHRVIDPAE</sequence>
<dbReference type="PANTHER" id="PTHR40079:SF4">
    <property type="entry name" value="GH26 DOMAIN-CONTAINING PROTEIN-RELATED"/>
    <property type="match status" value="1"/>
</dbReference>
<dbReference type="InterPro" id="IPR022790">
    <property type="entry name" value="GH26_dom"/>
</dbReference>
<keyword evidence="8" id="KW-1185">Reference proteome</keyword>
<feature type="signal peptide" evidence="5">
    <location>
        <begin position="1"/>
        <end position="26"/>
    </location>
</feature>
<dbReference type="GO" id="GO:0016985">
    <property type="term" value="F:mannan endo-1,4-beta-mannosidase activity"/>
    <property type="evidence" value="ECO:0007669"/>
    <property type="project" value="InterPro"/>
</dbReference>
<feature type="active site" description="Nucleophile" evidence="4">
    <location>
        <position position="238"/>
    </location>
</feature>
<feature type="domain" description="GH26" evidence="6">
    <location>
        <begin position="2"/>
        <end position="299"/>
    </location>
</feature>
<dbReference type="PANTHER" id="PTHR40079">
    <property type="entry name" value="MANNAN ENDO-1,4-BETA-MANNOSIDASE E-RELATED"/>
    <property type="match status" value="1"/>
</dbReference>
<keyword evidence="5" id="KW-0732">Signal</keyword>
<organism evidence="7 8">
    <name type="scientific">Cereibacter ovatus</name>
    <dbReference type="NCBI Taxonomy" id="439529"/>
    <lineage>
        <taxon>Bacteria</taxon>
        <taxon>Pseudomonadati</taxon>
        <taxon>Pseudomonadota</taxon>
        <taxon>Alphaproteobacteria</taxon>
        <taxon>Rhodobacterales</taxon>
        <taxon>Paracoccaceae</taxon>
        <taxon>Cereibacter</taxon>
    </lineage>
</organism>
<dbReference type="Proteomes" id="UP000219467">
    <property type="component" value="Unassembled WGS sequence"/>
</dbReference>
<feature type="chain" id="PRO_5013329667" evidence="5">
    <location>
        <begin position="27"/>
        <end position="299"/>
    </location>
</feature>
<protein>
    <submittedName>
        <fullName evidence="7">Endoglucanase</fullName>
    </submittedName>
</protein>
<evidence type="ECO:0000256" key="1">
    <source>
        <dbReference type="ARBA" id="ARBA00007754"/>
    </source>
</evidence>
<dbReference type="RefSeq" id="WP_141400057.1">
    <property type="nucleotide sequence ID" value="NZ_OAOQ01000009.1"/>
</dbReference>
<dbReference type="GO" id="GO:0006080">
    <property type="term" value="P:substituted mannan metabolic process"/>
    <property type="evidence" value="ECO:0007669"/>
    <property type="project" value="InterPro"/>
</dbReference>
<evidence type="ECO:0000256" key="5">
    <source>
        <dbReference type="SAM" id="SignalP"/>
    </source>
</evidence>
<accession>A0A285CUW9</accession>
<dbReference type="PROSITE" id="PS51764">
    <property type="entry name" value="GH26"/>
    <property type="match status" value="1"/>
</dbReference>
<dbReference type="InterPro" id="IPR017853">
    <property type="entry name" value="GH"/>
</dbReference>
<reference evidence="8" key="1">
    <citation type="submission" date="2017-08" db="EMBL/GenBank/DDBJ databases">
        <authorList>
            <person name="Varghese N."/>
            <person name="Submissions S."/>
        </authorList>
    </citation>
    <scope>NUCLEOTIDE SEQUENCE [LARGE SCALE GENOMIC DNA]</scope>
    <source>
        <strain evidence="8">JA234</strain>
    </source>
</reference>
<dbReference type="EMBL" id="OAOQ01000009">
    <property type="protein sequence ID" value="SNX71324.1"/>
    <property type="molecule type" value="Genomic_DNA"/>
</dbReference>
<dbReference type="SUPFAM" id="SSF51445">
    <property type="entry name" value="(Trans)glycosidases"/>
    <property type="match status" value="1"/>
</dbReference>
<evidence type="ECO:0000313" key="8">
    <source>
        <dbReference type="Proteomes" id="UP000219467"/>
    </source>
</evidence>
<evidence type="ECO:0000256" key="3">
    <source>
        <dbReference type="ARBA" id="ARBA00023295"/>
    </source>
</evidence>
<name>A0A285CUW9_9RHOB</name>
<evidence type="ECO:0000259" key="6">
    <source>
        <dbReference type="PROSITE" id="PS51764"/>
    </source>
</evidence>
<dbReference type="Gene3D" id="3.20.20.80">
    <property type="entry name" value="Glycosidases"/>
    <property type="match status" value="1"/>
</dbReference>